<reference evidence="1" key="1">
    <citation type="submission" date="2018-02" db="EMBL/GenBank/DDBJ databases">
        <title>Rhizophora mucronata_Transcriptome.</title>
        <authorList>
            <person name="Meera S.P."/>
            <person name="Sreeshan A."/>
            <person name="Augustine A."/>
        </authorList>
    </citation>
    <scope>NUCLEOTIDE SEQUENCE</scope>
    <source>
        <tissue evidence="1">Leaf</tissue>
    </source>
</reference>
<sequence>MLMSPLATKGLQLKLLLITNEWICLPRPKEVLTPNTPRAAETMLGSISYPAFTILTNICMASSSKPFCAKPTRITVTETSSSSSVVPKICHASSTILHFAYMSINALPIHKSD</sequence>
<accession>A0A2P2NZE2</accession>
<proteinExistence type="predicted"/>
<name>A0A2P2NZE2_RHIMU</name>
<protein>
    <submittedName>
        <fullName evidence="1">Uncharacterized protein MANES_09G167300</fullName>
    </submittedName>
</protein>
<evidence type="ECO:0000313" key="1">
    <source>
        <dbReference type="EMBL" id="MBX47865.1"/>
    </source>
</evidence>
<dbReference type="AlphaFoldDB" id="A0A2P2NZE2"/>
<organism evidence="1">
    <name type="scientific">Rhizophora mucronata</name>
    <name type="common">Asiatic mangrove</name>
    <dbReference type="NCBI Taxonomy" id="61149"/>
    <lineage>
        <taxon>Eukaryota</taxon>
        <taxon>Viridiplantae</taxon>
        <taxon>Streptophyta</taxon>
        <taxon>Embryophyta</taxon>
        <taxon>Tracheophyta</taxon>
        <taxon>Spermatophyta</taxon>
        <taxon>Magnoliopsida</taxon>
        <taxon>eudicotyledons</taxon>
        <taxon>Gunneridae</taxon>
        <taxon>Pentapetalae</taxon>
        <taxon>rosids</taxon>
        <taxon>fabids</taxon>
        <taxon>Malpighiales</taxon>
        <taxon>Rhizophoraceae</taxon>
        <taxon>Rhizophora</taxon>
    </lineage>
</organism>
<dbReference type="EMBL" id="GGEC01067381">
    <property type="protein sequence ID" value="MBX47865.1"/>
    <property type="molecule type" value="Transcribed_RNA"/>
</dbReference>